<organism evidence="15 16">
    <name type="scientific">Paraburkholderia fungorum</name>
    <dbReference type="NCBI Taxonomy" id="134537"/>
    <lineage>
        <taxon>Bacteria</taxon>
        <taxon>Pseudomonadati</taxon>
        <taxon>Pseudomonadota</taxon>
        <taxon>Betaproteobacteria</taxon>
        <taxon>Burkholderiales</taxon>
        <taxon>Burkholderiaceae</taxon>
        <taxon>Paraburkholderia</taxon>
    </lineage>
</organism>
<accession>A0AAU8T8K5</accession>
<feature type="domain" description="Trimeric autotransporter adhesin YadA-like head" evidence="13">
    <location>
        <begin position="289"/>
        <end position="313"/>
    </location>
</feature>
<feature type="domain" description="Trimeric autotransporter adhesin YadA-like head" evidence="13">
    <location>
        <begin position="114"/>
        <end position="140"/>
    </location>
</feature>
<evidence type="ECO:0000256" key="4">
    <source>
        <dbReference type="ARBA" id="ARBA00022448"/>
    </source>
</evidence>
<evidence type="ECO:0000259" key="14">
    <source>
        <dbReference type="Pfam" id="PF05662"/>
    </source>
</evidence>
<keyword evidence="5" id="KW-1134">Transmembrane beta strand</keyword>
<keyword evidence="8" id="KW-0653">Protein transport</keyword>
<reference evidence="15 16" key="1">
    <citation type="journal article" date="2015" name="Genome Announc.">
        <title>Complete genome sequences for 59 burkholderia isolates, both pathogenic and near neighbor.</title>
        <authorList>
            <person name="Johnson S.L."/>
            <person name="Bishop-Lilly K.A."/>
            <person name="Ladner J.T."/>
            <person name="Daligault H.E."/>
            <person name="Davenport K.W."/>
            <person name="Jaissle J."/>
            <person name="Frey K.G."/>
            <person name="Koroleva G.I."/>
            <person name="Bruce D.C."/>
            <person name="Coyne S.R."/>
            <person name="Broomall S.M."/>
            <person name="Li P.E."/>
            <person name="Teshima H."/>
            <person name="Gibbons H.S."/>
            <person name="Palacios G.F."/>
            <person name="Rosenzweig C.N."/>
            <person name="Redden C.L."/>
            <person name="Xu Y."/>
            <person name="Minogue T.D."/>
            <person name="Chain P.S."/>
        </authorList>
    </citation>
    <scope>NUCLEOTIDE SEQUENCE [LARGE SCALE GENOMIC DNA]</scope>
    <source>
        <strain evidence="15 16">ATCC BAA-463</strain>
    </source>
</reference>
<feature type="domain" description="Trimeric autotransporter adhesin YadA-like stalk" evidence="14">
    <location>
        <begin position="401"/>
        <end position="429"/>
    </location>
</feature>
<dbReference type="InterPro" id="IPR011049">
    <property type="entry name" value="Serralysin-like_metalloprot_C"/>
</dbReference>
<evidence type="ECO:0000313" key="16">
    <source>
        <dbReference type="Proteomes" id="UP000032614"/>
    </source>
</evidence>
<dbReference type="Gene3D" id="3.30.1300.30">
    <property type="entry name" value="GSPII I/J protein-like"/>
    <property type="match status" value="1"/>
</dbReference>
<keyword evidence="4" id="KW-0813">Transport</keyword>
<feature type="domain" description="Trimeric autotransporter adhesin YadA-like head" evidence="13">
    <location>
        <begin position="516"/>
        <end position="542"/>
    </location>
</feature>
<feature type="domain" description="Trimeric autotransporter adhesin YadA-like head" evidence="13">
    <location>
        <begin position="160"/>
        <end position="182"/>
    </location>
</feature>
<feature type="domain" description="Trimeric autotransporter adhesin YadA-like head" evidence="13">
    <location>
        <begin position="544"/>
        <end position="570"/>
    </location>
</feature>
<sequence length="721" mass="69069">MNKIYQSGRWCETSGTRVAVAAAMLWASVPTAHAAGTAATLYFDASGSGPSQFEAYAAPNMSALAAGMKAYASGPNSVALGVLASATGLSAVALGHEALAQLSGAFAGGMRASAIAVNSTALGALASATDTGATSLGAQANASAQAATAIGFGAVANVRGATAFGSSASAAGRSALALGDSARANAATSAALGANAWALHDNSVALGAGSVTLFGAQTGYHAFGLAATQDSNGEVNIGNRTLSGLAAGSADQDAVNVGQLKALADAGKPHYFKADGADNGTDDASALAGTNALAAGRLASATATEAVAIGAGATASMGGAIALGSNAGATGVAAIAIGNAARATGTDSLALGDNAWAIHGNSVALGASSVTRFGAQTGYTAYGLAVPQNSMGEVNVGNRTISSLAPGRDDRDAVNVAQLKAVAAQADAVAVKVDGALMYDTNADGTVNRNSVTLGGDAASGATVLHNVANGVDATDAVNLGQLNAAISGAVSNIAVNTADPFFGAQGDSNTEGALASGTHSVAAGANAQATGANAVAAGASAQATGTNAVAMGANSVASGNNATALGASANAGADNSVALGQGSVAERANTVSVGAAGQERQITNVAAGVQGTDAVNVNQLQQSVSGAVGQANRYTDDQIRSARRDAYGGTASALAVAGLPQAVLPGRGMIAMAGGTYGGQSAVAIGVSQLSETGKWVYKVQGTSDSRGQFGASLGAGMHW</sequence>
<dbReference type="GO" id="GO:0015031">
    <property type="term" value="P:protein transport"/>
    <property type="evidence" value="ECO:0007669"/>
    <property type="project" value="UniProtKB-KW"/>
</dbReference>
<dbReference type="Pfam" id="PF05662">
    <property type="entry name" value="YadA_stalk"/>
    <property type="match status" value="4"/>
</dbReference>
<feature type="signal peptide" evidence="11">
    <location>
        <begin position="1"/>
        <end position="34"/>
    </location>
</feature>
<dbReference type="Gene3D" id="2.150.10.10">
    <property type="entry name" value="Serralysin-like metalloprotease, C-terminal"/>
    <property type="match status" value="5"/>
</dbReference>
<evidence type="ECO:0000256" key="6">
    <source>
        <dbReference type="ARBA" id="ARBA00022692"/>
    </source>
</evidence>
<evidence type="ECO:0000259" key="12">
    <source>
        <dbReference type="Pfam" id="PF03895"/>
    </source>
</evidence>
<dbReference type="InterPro" id="IPR008640">
    <property type="entry name" value="Adhesin_Head_dom"/>
</dbReference>
<dbReference type="SUPFAM" id="SSF101967">
    <property type="entry name" value="Adhesin YadA, collagen-binding domain"/>
    <property type="match status" value="4"/>
</dbReference>
<keyword evidence="9" id="KW-0472">Membrane</keyword>
<evidence type="ECO:0000313" key="15">
    <source>
        <dbReference type="EMBL" id="AJZ60234.1"/>
    </source>
</evidence>
<proteinExistence type="inferred from homology"/>
<dbReference type="KEGG" id="bfn:OI25_2816"/>
<evidence type="ECO:0000256" key="5">
    <source>
        <dbReference type="ARBA" id="ARBA00022452"/>
    </source>
</evidence>
<feature type="domain" description="Trimeric autotransporter adhesin YadA-like head" evidence="13">
    <location>
        <begin position="572"/>
        <end position="596"/>
    </location>
</feature>
<evidence type="ECO:0000259" key="13">
    <source>
        <dbReference type="Pfam" id="PF05658"/>
    </source>
</evidence>
<name>A0AAU8T8K5_9BURK</name>
<evidence type="ECO:0000256" key="9">
    <source>
        <dbReference type="ARBA" id="ARBA00023136"/>
    </source>
</evidence>
<dbReference type="Pfam" id="PF05658">
    <property type="entry name" value="YadA_head"/>
    <property type="match status" value="9"/>
</dbReference>
<comment type="subcellular location">
    <subcellularLocation>
        <location evidence="2">Cell outer membrane</location>
    </subcellularLocation>
    <subcellularLocation>
        <location evidence="1">Cell surface</location>
    </subcellularLocation>
</comment>
<feature type="domain" description="Trimeric autotransporter adhesin YadA-like head" evidence="13">
    <location>
        <begin position="343"/>
        <end position="369"/>
    </location>
</feature>
<comment type="similarity">
    <text evidence="3">Belongs to the autotransporter-2 (AT-2) (TC 1.B.40) family.</text>
</comment>
<dbReference type="InterPro" id="IPR045584">
    <property type="entry name" value="Pilin-like"/>
</dbReference>
<dbReference type="InterPro" id="IPR005594">
    <property type="entry name" value="YadA_C"/>
</dbReference>
<keyword evidence="7 11" id="KW-0732">Signal</keyword>
<dbReference type="SUPFAM" id="SSF54523">
    <property type="entry name" value="Pili subunits"/>
    <property type="match status" value="1"/>
</dbReference>
<dbReference type="AlphaFoldDB" id="A0AAU8T8K5"/>
<dbReference type="GO" id="GO:0009279">
    <property type="term" value="C:cell outer membrane"/>
    <property type="evidence" value="ECO:0007669"/>
    <property type="project" value="UniProtKB-SubCell"/>
</dbReference>
<dbReference type="Proteomes" id="UP000032614">
    <property type="component" value="Chromosome 1"/>
</dbReference>
<dbReference type="GeneID" id="66516762"/>
<keyword evidence="6" id="KW-0812">Transmembrane</keyword>
<evidence type="ECO:0000256" key="2">
    <source>
        <dbReference type="ARBA" id="ARBA00004442"/>
    </source>
</evidence>
<evidence type="ECO:0000256" key="7">
    <source>
        <dbReference type="ARBA" id="ARBA00022729"/>
    </source>
</evidence>
<feature type="domain" description="Trimeric autotransporter adhesin YadA-like head" evidence="13">
    <location>
        <begin position="72"/>
        <end position="98"/>
    </location>
</feature>
<evidence type="ECO:0000256" key="3">
    <source>
        <dbReference type="ARBA" id="ARBA00005848"/>
    </source>
</evidence>
<dbReference type="EMBL" id="CP010026">
    <property type="protein sequence ID" value="AJZ60234.1"/>
    <property type="molecule type" value="Genomic_DNA"/>
</dbReference>
<keyword evidence="10" id="KW-0998">Cell outer membrane</keyword>
<dbReference type="RefSeq" id="WP_082094328.1">
    <property type="nucleotide sequence ID" value="NZ_CP010026.1"/>
</dbReference>
<dbReference type="Pfam" id="PF03895">
    <property type="entry name" value="YadA_anchor"/>
    <property type="match status" value="1"/>
</dbReference>
<feature type="domain" description="Trimeric autotransporter adhesin YadA-like C-terminal membrane anchor" evidence="12">
    <location>
        <begin position="661"/>
        <end position="721"/>
    </location>
</feature>
<dbReference type="InterPro" id="IPR008635">
    <property type="entry name" value="Coiled_stalk_dom"/>
</dbReference>
<evidence type="ECO:0000256" key="8">
    <source>
        <dbReference type="ARBA" id="ARBA00022927"/>
    </source>
</evidence>
<feature type="domain" description="Trimeric autotransporter adhesin YadA-like stalk" evidence="14">
    <location>
        <begin position="243"/>
        <end position="265"/>
    </location>
</feature>
<feature type="domain" description="Trimeric autotransporter adhesin YadA-like stalk" evidence="14">
    <location>
        <begin position="602"/>
        <end position="639"/>
    </location>
</feature>
<feature type="domain" description="Trimeric autotransporter adhesin YadA-like stalk" evidence="14">
    <location>
        <begin position="466"/>
        <end position="494"/>
    </location>
</feature>
<dbReference type="GO" id="GO:0009986">
    <property type="term" value="C:cell surface"/>
    <property type="evidence" value="ECO:0007669"/>
    <property type="project" value="UniProtKB-SubCell"/>
</dbReference>
<feature type="domain" description="Trimeric autotransporter adhesin YadA-like head" evidence="13">
    <location>
        <begin position="184"/>
        <end position="210"/>
    </location>
</feature>
<feature type="chain" id="PRO_5043964369" evidence="11">
    <location>
        <begin position="35"/>
        <end position="721"/>
    </location>
</feature>
<protein>
    <submittedName>
        <fullName evidence="15">Coiled stalk of trimeric autotransporter adhesin family protein</fullName>
    </submittedName>
</protein>
<gene>
    <name evidence="15" type="ORF">OI25_2816</name>
</gene>
<evidence type="ECO:0000256" key="11">
    <source>
        <dbReference type="SAM" id="SignalP"/>
    </source>
</evidence>
<evidence type="ECO:0000256" key="1">
    <source>
        <dbReference type="ARBA" id="ARBA00004241"/>
    </source>
</evidence>
<evidence type="ECO:0000256" key="10">
    <source>
        <dbReference type="ARBA" id="ARBA00023237"/>
    </source>
</evidence>